<organism evidence="1 2">
    <name type="scientific">Armillaria novae-zelandiae</name>
    <dbReference type="NCBI Taxonomy" id="153914"/>
    <lineage>
        <taxon>Eukaryota</taxon>
        <taxon>Fungi</taxon>
        <taxon>Dikarya</taxon>
        <taxon>Basidiomycota</taxon>
        <taxon>Agaricomycotina</taxon>
        <taxon>Agaricomycetes</taxon>
        <taxon>Agaricomycetidae</taxon>
        <taxon>Agaricales</taxon>
        <taxon>Marasmiineae</taxon>
        <taxon>Physalacriaceae</taxon>
        <taxon>Armillaria</taxon>
    </lineage>
</organism>
<proteinExistence type="predicted"/>
<protein>
    <submittedName>
        <fullName evidence="1">Uncharacterized protein</fullName>
    </submittedName>
</protein>
<name>A0AA39NY95_9AGAR</name>
<evidence type="ECO:0000313" key="1">
    <source>
        <dbReference type="EMBL" id="KAK0473794.1"/>
    </source>
</evidence>
<sequence length="207" mass="23886">MYGLSLVQLDSESIDTSEVGLMKTGDRQYPSKYTTLPLMSRNEDLVKLQPFNLKTCVQSKSWMLVSEMNAGQPLLYMLYQDNQKAYIRLLQWTLSSWFVSFILEKVLCHAPTKNFLGGVKVQSMGYCFFKQFGIPTCTIRMQFPCLFESCPLAIQRGLKMFCRLKKYIRYTLHSESVLKGSNHNDSSLVRFKLSSCLKSRHIEDEIA</sequence>
<keyword evidence="2" id="KW-1185">Reference proteome</keyword>
<reference evidence="1" key="1">
    <citation type="submission" date="2023-06" db="EMBL/GenBank/DDBJ databases">
        <authorList>
            <consortium name="Lawrence Berkeley National Laboratory"/>
            <person name="Ahrendt S."/>
            <person name="Sahu N."/>
            <person name="Indic B."/>
            <person name="Wong-Bajracharya J."/>
            <person name="Merenyi Z."/>
            <person name="Ke H.-M."/>
            <person name="Monk M."/>
            <person name="Kocsube S."/>
            <person name="Drula E."/>
            <person name="Lipzen A."/>
            <person name="Balint B."/>
            <person name="Henrissat B."/>
            <person name="Andreopoulos B."/>
            <person name="Martin F.M."/>
            <person name="Harder C.B."/>
            <person name="Rigling D."/>
            <person name="Ford K.L."/>
            <person name="Foster G.D."/>
            <person name="Pangilinan J."/>
            <person name="Papanicolaou A."/>
            <person name="Barry K."/>
            <person name="LaButti K."/>
            <person name="Viragh M."/>
            <person name="Koriabine M."/>
            <person name="Yan M."/>
            <person name="Riley R."/>
            <person name="Champramary S."/>
            <person name="Plett K.L."/>
            <person name="Tsai I.J."/>
            <person name="Slot J."/>
            <person name="Sipos G."/>
            <person name="Plett J."/>
            <person name="Nagy L.G."/>
            <person name="Grigoriev I.V."/>
        </authorList>
    </citation>
    <scope>NUCLEOTIDE SEQUENCE</scope>
    <source>
        <strain evidence="1">ICMP 16352</strain>
    </source>
</reference>
<accession>A0AA39NY95</accession>
<comment type="caution">
    <text evidence="1">The sequence shown here is derived from an EMBL/GenBank/DDBJ whole genome shotgun (WGS) entry which is preliminary data.</text>
</comment>
<dbReference type="EMBL" id="JAUEPR010000031">
    <property type="protein sequence ID" value="KAK0473794.1"/>
    <property type="molecule type" value="Genomic_DNA"/>
</dbReference>
<dbReference type="AlphaFoldDB" id="A0AA39NY95"/>
<evidence type="ECO:0000313" key="2">
    <source>
        <dbReference type="Proteomes" id="UP001175227"/>
    </source>
</evidence>
<gene>
    <name evidence="1" type="ORF">IW261DRAFT_1423472</name>
</gene>
<dbReference type="Proteomes" id="UP001175227">
    <property type="component" value="Unassembled WGS sequence"/>
</dbReference>